<dbReference type="EMBL" id="AYLO01000141">
    <property type="protein sequence ID" value="ESS68008.1"/>
    <property type="molecule type" value="Genomic_DNA"/>
</dbReference>
<comment type="caution">
    <text evidence="2">The sequence shown here is derived from an EMBL/GenBank/DDBJ whole genome shotgun (WGS) entry which is preliminary data.</text>
</comment>
<keyword evidence="3" id="KW-1185">Reference proteome</keyword>
<evidence type="ECO:0000313" key="3">
    <source>
        <dbReference type="Proteomes" id="UP000017842"/>
    </source>
</evidence>
<dbReference type="InterPro" id="IPR002838">
    <property type="entry name" value="AIM24"/>
</dbReference>
<feature type="transmembrane region" description="Helical" evidence="1">
    <location>
        <begin position="247"/>
        <end position="265"/>
    </location>
</feature>
<sequence>MPQLNYTINGNDLQYIKIDLEPGQEAIAEQGAMMYVDKHITVDTILGDGSPSRLGGIGRFWKAVKRSLTGESMFSSVYRNTANILQTVAIAAPSPGEIVPIDLSEHGGMVICQKGAYIAGELGQRIQLAFQKRLRVGFFGGEGFIMQKISGQGIVFIHASGTLKEVTLAPDDQLKIDTGCLVGMSSTVRYDIKYTGKLKNSLFGGEGLFYAIVSGPGKVWIQSLPMNRLSKILMNSALGGSGNRSSWMGKFYLLAVILVAIATVYNKP</sequence>
<keyword evidence="1" id="KW-0472">Membrane</keyword>
<name>V5BTX3_9GAMM</name>
<keyword evidence="1" id="KW-1133">Transmembrane helix</keyword>
<keyword evidence="1" id="KW-0812">Transmembrane</keyword>
<protein>
    <recommendedName>
        <fullName evidence="4">TIGR00266 family protein</fullName>
    </recommendedName>
</protein>
<dbReference type="PATRIC" id="fig|1116472.3.peg.3676"/>
<dbReference type="RefSeq" id="WP_023496287.1">
    <property type="nucleotide sequence ID" value="NZ_AYLO01000141.1"/>
</dbReference>
<dbReference type="OrthoDB" id="9779518at2"/>
<organism evidence="2 3">
    <name type="scientific">Methyloglobulus morosus KoM1</name>
    <dbReference type="NCBI Taxonomy" id="1116472"/>
    <lineage>
        <taxon>Bacteria</taxon>
        <taxon>Pseudomonadati</taxon>
        <taxon>Pseudomonadota</taxon>
        <taxon>Gammaproteobacteria</taxon>
        <taxon>Methylococcales</taxon>
        <taxon>Methylococcaceae</taxon>
        <taxon>Methyloglobulus</taxon>
    </lineage>
</organism>
<dbReference type="InterPro" id="IPR016031">
    <property type="entry name" value="Trp_RNA-bd_attenuator-like_dom"/>
</dbReference>
<evidence type="ECO:0008006" key="4">
    <source>
        <dbReference type="Google" id="ProtNLM"/>
    </source>
</evidence>
<accession>V5BTX3</accession>
<dbReference type="STRING" id="1116472.MGMO_154c00060"/>
<dbReference type="PANTHER" id="PTHR43657:SF1">
    <property type="entry name" value="ALTERED INHERITANCE OF MITOCHONDRIA PROTEIN 24, MITOCHONDRIAL"/>
    <property type="match status" value="1"/>
</dbReference>
<evidence type="ECO:0000313" key="2">
    <source>
        <dbReference type="EMBL" id="ESS68008.1"/>
    </source>
</evidence>
<reference evidence="2 3" key="1">
    <citation type="journal article" date="2013" name="Genome Announc.">
        <title>Draft Genome Sequence of the Methanotrophic Gammaproteobacterium Methyloglobulus morosus DSM 22980 Strain KoM1.</title>
        <authorList>
            <person name="Poehlein A."/>
            <person name="Deutzmann J.S."/>
            <person name="Daniel R."/>
            <person name="Simeonova D.D."/>
        </authorList>
    </citation>
    <scope>NUCLEOTIDE SEQUENCE [LARGE SCALE GENOMIC DNA]</scope>
    <source>
        <strain evidence="2 3">KoM1</strain>
    </source>
</reference>
<proteinExistence type="predicted"/>
<dbReference type="Proteomes" id="UP000017842">
    <property type="component" value="Unassembled WGS sequence"/>
</dbReference>
<gene>
    <name evidence="2" type="ORF">MGMO_154c00060</name>
</gene>
<dbReference type="AlphaFoldDB" id="V5BTX3"/>
<dbReference type="Pfam" id="PF01987">
    <property type="entry name" value="AIM24"/>
    <property type="match status" value="1"/>
</dbReference>
<dbReference type="PANTHER" id="PTHR43657">
    <property type="entry name" value="TRYPTOPHAN RNA-BINDING ATTENUATOR PROTEIN-LIKE PROTEIN"/>
    <property type="match status" value="1"/>
</dbReference>
<dbReference type="SUPFAM" id="SSF51219">
    <property type="entry name" value="TRAP-like"/>
    <property type="match status" value="1"/>
</dbReference>
<dbReference type="Gene3D" id="3.60.160.10">
    <property type="entry name" value="Mitochondrial biogenesis AIM24"/>
    <property type="match status" value="1"/>
</dbReference>
<dbReference type="InterPro" id="IPR036983">
    <property type="entry name" value="AIM24_sf"/>
</dbReference>
<dbReference type="eggNOG" id="COG2013">
    <property type="taxonomic scope" value="Bacteria"/>
</dbReference>
<evidence type="ECO:0000256" key="1">
    <source>
        <dbReference type="SAM" id="Phobius"/>
    </source>
</evidence>